<sequence>MAGNREYKYPGIDLPLRQSDEGAYAIARHLDADDPSDPSCLLQIREVAMMILMDRLTDKPNWHERVFNQDVVDAWRRDTFTQSEEQVYESIVYYDSKMPARTRIISEKAFDNSIAELRNKAAFFEETGLIPTLDAHHFTIIKSDTLTTPGLHYPLENSFAKLMADQASNPDWHPWTQDLVRDVVHPSNYPFVYNRSRFIHEEVVGVTDAIYTWSGKGQIPVQNLEKPKRDGKDMFIPEDFWCEKYQWLPANLAFREDGSVRFTSYINNLHPQRYSDIYTAIEKLIDIAIPAWDHALTWKENSAATCSRFNPPPECHWGVSCEEEIWERFDLEVLKAAERDAEVAWDGGDLEIDNEVDNKHSDDEINNADEDTQEQWREEAITQLKWERIRDPILPEPDHVRHYNSDCSESIRDKFKETGLQVIVKMASIELSPEKPTLPPGGWHIEGQLNEHIVATALYYIDEENIEPIALSFRQPTHWKQPELEERMGQGMYEYYERIFGVSLDPEIFTECVQNYGSVETKPGRLLVFPNTFDHRVSGCTLKDKTKPGYRRFIALWLVNPEMRIISTANVPPQQLDWWLGSVIGDIEKGVKGQVPPEIMQLVLENTGENVANESETGISVETLQKLTESHTSSLPPEILDMIRERENETMGALMTVKEARQHRQALMGGAKPVS</sequence>
<organism evidence="4 5">
    <name type="scientific">Rhypophila decipiens</name>
    <dbReference type="NCBI Taxonomy" id="261697"/>
    <lineage>
        <taxon>Eukaryota</taxon>
        <taxon>Fungi</taxon>
        <taxon>Dikarya</taxon>
        <taxon>Ascomycota</taxon>
        <taxon>Pezizomycotina</taxon>
        <taxon>Sordariomycetes</taxon>
        <taxon>Sordariomycetidae</taxon>
        <taxon>Sordariales</taxon>
        <taxon>Naviculisporaceae</taxon>
        <taxon>Rhypophila</taxon>
    </lineage>
</organism>
<feature type="region of interest" description="Disordered" evidence="1">
    <location>
        <begin position="352"/>
        <end position="375"/>
    </location>
</feature>
<dbReference type="InterPro" id="IPR049192">
    <property type="entry name" value="DUF4246_C"/>
</dbReference>
<evidence type="ECO:0000256" key="1">
    <source>
        <dbReference type="SAM" id="MobiDB-lite"/>
    </source>
</evidence>
<comment type="caution">
    <text evidence="4">The sequence shown here is derived from an EMBL/GenBank/DDBJ whole genome shotgun (WGS) entry which is preliminary data.</text>
</comment>
<evidence type="ECO:0000259" key="3">
    <source>
        <dbReference type="Pfam" id="PF21666"/>
    </source>
</evidence>
<proteinExistence type="predicted"/>
<protein>
    <submittedName>
        <fullName evidence="4">Uncharacterized protein</fullName>
    </submittedName>
</protein>
<evidence type="ECO:0000313" key="4">
    <source>
        <dbReference type="EMBL" id="KAK4209908.1"/>
    </source>
</evidence>
<keyword evidence="5" id="KW-1185">Reference proteome</keyword>
<reference evidence="4" key="2">
    <citation type="submission" date="2023-05" db="EMBL/GenBank/DDBJ databases">
        <authorList>
            <consortium name="Lawrence Berkeley National Laboratory"/>
            <person name="Steindorff A."/>
            <person name="Hensen N."/>
            <person name="Bonometti L."/>
            <person name="Westerberg I."/>
            <person name="Brannstrom I.O."/>
            <person name="Guillou S."/>
            <person name="Cros-Aarteil S."/>
            <person name="Calhoun S."/>
            <person name="Haridas S."/>
            <person name="Kuo A."/>
            <person name="Mondo S."/>
            <person name="Pangilinan J."/>
            <person name="Riley R."/>
            <person name="Labutti K."/>
            <person name="Andreopoulos B."/>
            <person name="Lipzen A."/>
            <person name="Chen C."/>
            <person name="Yanf M."/>
            <person name="Daum C."/>
            <person name="Ng V."/>
            <person name="Clum A."/>
            <person name="Ohm R."/>
            <person name="Martin F."/>
            <person name="Silar P."/>
            <person name="Natvig D."/>
            <person name="Lalanne C."/>
            <person name="Gautier V."/>
            <person name="Ament-Velasquez S.L."/>
            <person name="Kruys A."/>
            <person name="Hutchinson M.I."/>
            <person name="Powell A.J."/>
            <person name="Barry K."/>
            <person name="Miller A.N."/>
            <person name="Grigoriev I.V."/>
            <person name="Debuchy R."/>
            <person name="Gladieux P."/>
            <person name="Thoren M.H."/>
            <person name="Johannesson H."/>
        </authorList>
    </citation>
    <scope>NUCLEOTIDE SEQUENCE</scope>
    <source>
        <strain evidence="4">PSN293</strain>
    </source>
</reference>
<dbReference type="Pfam" id="PF21666">
    <property type="entry name" value="DUF4246_N"/>
    <property type="match status" value="1"/>
</dbReference>
<dbReference type="Pfam" id="PF14033">
    <property type="entry name" value="DUF4246"/>
    <property type="match status" value="1"/>
</dbReference>
<dbReference type="AlphaFoldDB" id="A0AAN6Y0C4"/>
<dbReference type="InterPro" id="IPR049207">
    <property type="entry name" value="DUF4246_N"/>
</dbReference>
<gene>
    <name evidence="4" type="ORF">QBC37DRAFT_449351</name>
</gene>
<dbReference type="PANTHER" id="PTHR33119">
    <property type="entry name" value="IFI3P"/>
    <property type="match status" value="1"/>
</dbReference>
<dbReference type="PANTHER" id="PTHR33119:SF1">
    <property type="entry name" value="FE2OG DIOXYGENASE DOMAIN-CONTAINING PROTEIN"/>
    <property type="match status" value="1"/>
</dbReference>
<accession>A0AAN6Y0C4</accession>
<feature type="domain" description="DUF4246" evidence="2">
    <location>
        <begin position="107"/>
        <end position="580"/>
    </location>
</feature>
<dbReference type="InterPro" id="IPR025340">
    <property type="entry name" value="DUF4246"/>
</dbReference>
<evidence type="ECO:0000313" key="5">
    <source>
        <dbReference type="Proteomes" id="UP001301769"/>
    </source>
</evidence>
<reference evidence="4" key="1">
    <citation type="journal article" date="2023" name="Mol. Phylogenet. Evol.">
        <title>Genome-scale phylogeny and comparative genomics of the fungal order Sordariales.</title>
        <authorList>
            <person name="Hensen N."/>
            <person name="Bonometti L."/>
            <person name="Westerberg I."/>
            <person name="Brannstrom I.O."/>
            <person name="Guillou S."/>
            <person name="Cros-Aarteil S."/>
            <person name="Calhoun S."/>
            <person name="Haridas S."/>
            <person name="Kuo A."/>
            <person name="Mondo S."/>
            <person name="Pangilinan J."/>
            <person name="Riley R."/>
            <person name="LaButti K."/>
            <person name="Andreopoulos B."/>
            <person name="Lipzen A."/>
            <person name="Chen C."/>
            <person name="Yan M."/>
            <person name="Daum C."/>
            <person name="Ng V."/>
            <person name="Clum A."/>
            <person name="Steindorff A."/>
            <person name="Ohm R.A."/>
            <person name="Martin F."/>
            <person name="Silar P."/>
            <person name="Natvig D.O."/>
            <person name="Lalanne C."/>
            <person name="Gautier V."/>
            <person name="Ament-Velasquez S.L."/>
            <person name="Kruys A."/>
            <person name="Hutchinson M.I."/>
            <person name="Powell A.J."/>
            <person name="Barry K."/>
            <person name="Miller A.N."/>
            <person name="Grigoriev I.V."/>
            <person name="Debuchy R."/>
            <person name="Gladieux P."/>
            <person name="Hiltunen Thoren M."/>
            <person name="Johannesson H."/>
        </authorList>
    </citation>
    <scope>NUCLEOTIDE SEQUENCE</scope>
    <source>
        <strain evidence="4">PSN293</strain>
    </source>
</reference>
<dbReference type="EMBL" id="MU858190">
    <property type="protein sequence ID" value="KAK4209908.1"/>
    <property type="molecule type" value="Genomic_DNA"/>
</dbReference>
<feature type="compositionally biased region" description="Acidic residues" evidence="1">
    <location>
        <begin position="364"/>
        <end position="373"/>
    </location>
</feature>
<evidence type="ECO:0000259" key="2">
    <source>
        <dbReference type="Pfam" id="PF14033"/>
    </source>
</evidence>
<name>A0AAN6Y0C4_9PEZI</name>
<dbReference type="Proteomes" id="UP001301769">
    <property type="component" value="Unassembled WGS sequence"/>
</dbReference>
<feature type="domain" description="DUF4246" evidence="3">
    <location>
        <begin position="9"/>
        <end position="77"/>
    </location>
</feature>